<dbReference type="EMBL" id="CP019602">
    <property type="protein sequence ID" value="ARU15024.1"/>
    <property type="molecule type" value="Genomic_DNA"/>
</dbReference>
<dbReference type="KEGG" id="cman:A9D14_01075"/>
<dbReference type="AlphaFoldDB" id="A0A1Z1F8G4"/>
<keyword evidence="2" id="KW-1185">Reference proteome</keyword>
<dbReference type="Proteomes" id="UP000195807">
    <property type="component" value="Chromosome"/>
</dbReference>
<proteinExistence type="predicted"/>
<organism evidence="1 2">
    <name type="scientific">Croceicoccus marinus</name>
    <dbReference type="NCBI Taxonomy" id="450378"/>
    <lineage>
        <taxon>Bacteria</taxon>
        <taxon>Pseudomonadati</taxon>
        <taxon>Pseudomonadota</taxon>
        <taxon>Alphaproteobacteria</taxon>
        <taxon>Sphingomonadales</taxon>
        <taxon>Erythrobacteraceae</taxon>
        <taxon>Croceicoccus</taxon>
    </lineage>
</organism>
<sequence length="70" mass="8021">MGRQDNGKPMPKWEDLSQWMKVMMATMAGGERTFTGFVAAPGEQRASEVVIETERAMKRENDGFHPSRYR</sequence>
<gene>
    <name evidence="1" type="ORF">A9D14_01075</name>
</gene>
<reference evidence="1 2" key="1">
    <citation type="submission" date="2017-01" db="EMBL/GenBank/DDBJ databases">
        <title>Complete genome sequence of esterase-producing bacterium Croceicoccus marinus E4A9.</title>
        <authorList>
            <person name="Wu Y.-H."/>
            <person name="Cheng H."/>
            <person name="Xu L."/>
            <person name="Huo Y.-Y."/>
            <person name="Wang C.-S."/>
            <person name="Xu X.-W."/>
        </authorList>
    </citation>
    <scope>NUCLEOTIDE SEQUENCE [LARGE SCALE GENOMIC DNA]</scope>
    <source>
        <strain evidence="1 2">E4A9</strain>
    </source>
</reference>
<accession>A0A1Z1F8G4</accession>
<name>A0A1Z1F8G4_9SPHN</name>
<evidence type="ECO:0000313" key="2">
    <source>
        <dbReference type="Proteomes" id="UP000195807"/>
    </source>
</evidence>
<evidence type="ECO:0000313" key="1">
    <source>
        <dbReference type="EMBL" id="ARU15024.1"/>
    </source>
</evidence>
<protein>
    <submittedName>
        <fullName evidence="1">Uncharacterized protein</fullName>
    </submittedName>
</protein>